<dbReference type="GO" id="GO:0005886">
    <property type="term" value="C:plasma membrane"/>
    <property type="evidence" value="ECO:0007669"/>
    <property type="project" value="TreeGrafter"/>
</dbReference>
<dbReference type="PANTHER" id="PTHR30441:SF8">
    <property type="entry name" value="DUF748 DOMAIN-CONTAINING PROTEIN"/>
    <property type="match status" value="1"/>
</dbReference>
<dbReference type="Proteomes" id="UP000215086">
    <property type="component" value="Chromosome"/>
</dbReference>
<dbReference type="OrthoDB" id="223541at2"/>
<organism evidence="2 3">
    <name type="scientific">Thermogutta terrifontis</name>
    <dbReference type="NCBI Taxonomy" id="1331910"/>
    <lineage>
        <taxon>Bacteria</taxon>
        <taxon>Pseudomonadati</taxon>
        <taxon>Planctomycetota</taxon>
        <taxon>Planctomycetia</taxon>
        <taxon>Pirellulales</taxon>
        <taxon>Thermoguttaceae</taxon>
        <taxon>Thermogutta</taxon>
    </lineage>
</organism>
<keyword evidence="1" id="KW-0812">Transmembrane</keyword>
<accession>A0A286RF72</accession>
<dbReference type="KEGG" id="ttf:THTE_2006"/>
<dbReference type="InterPro" id="IPR052894">
    <property type="entry name" value="AsmA-related"/>
</dbReference>
<dbReference type="PANTHER" id="PTHR30441">
    <property type="entry name" value="DUF748 DOMAIN-CONTAINING PROTEIN"/>
    <property type="match status" value="1"/>
</dbReference>
<evidence type="ECO:0000313" key="2">
    <source>
        <dbReference type="EMBL" id="ASV74608.1"/>
    </source>
</evidence>
<keyword evidence="3" id="KW-1185">Reference proteome</keyword>
<dbReference type="GO" id="GO:0090313">
    <property type="term" value="P:regulation of protein targeting to membrane"/>
    <property type="evidence" value="ECO:0007669"/>
    <property type="project" value="TreeGrafter"/>
</dbReference>
<feature type="transmembrane region" description="Helical" evidence="1">
    <location>
        <begin position="12"/>
        <end position="34"/>
    </location>
</feature>
<dbReference type="EMBL" id="CP018477">
    <property type="protein sequence ID" value="ASV74608.1"/>
    <property type="molecule type" value="Genomic_DNA"/>
</dbReference>
<gene>
    <name evidence="2" type="ORF">THTE_2006</name>
</gene>
<dbReference type="RefSeq" id="WP_095414879.1">
    <property type="nucleotide sequence ID" value="NZ_CP018477.1"/>
</dbReference>
<reference evidence="2 3" key="1">
    <citation type="journal article" name="Front. Microbiol.">
        <title>Sugar Metabolism of the First Thermophilic Planctomycete Thermogutta terrifontis: Comparative Genomic and Transcriptomic Approaches.</title>
        <authorList>
            <person name="Elcheninov A.G."/>
            <person name="Menzel P."/>
            <person name="Gudbergsdottir S.R."/>
            <person name="Slesarev A.I."/>
            <person name="Kadnikov V.V."/>
            <person name="Krogh A."/>
            <person name="Bonch-Osmolovskaya E.A."/>
            <person name="Peng X."/>
            <person name="Kublanov I.V."/>
        </authorList>
    </citation>
    <scope>NUCLEOTIDE SEQUENCE [LARGE SCALE GENOMIC DNA]</scope>
    <source>
        <strain evidence="2 3">R1</strain>
    </source>
</reference>
<sequence>MTWRQRLIREIGFFLKWGLAVALVAGFFFAIWLYKRVDDELRSEIERRCAQLCPHLRIRIRSAQLLPGEGIQLRGVRITITDLPKVTATIAEIEEIMLAGPVDYKGLLSGEVPIQRVVVRRPQVRIACGSDGQWNISRLLPLPKLAGSKHAPIHIENGMVEIVDLRGPIPTAIAYRDIQMEISGDSLPQSDGSTAGIRKFRGTMTGDYVRRIDVEGTFDSEAPCVRLAGAVDSLEFSPECQAAFPREVRRTLRPLEHLRAQLSLTFHLFWAGGSSTVVDYDVSGQIRRGRLDDPRLPYAITDIRGYFTASRDEVSLTDVTAFSGSTAFVVRSAKLLHWNLAELADLDMQINNLKFDPALLPLLPPKLQEEWPKYFPEGTVHLTLRFTSLDDQRHFHVTANLENASFAYYRFPYRLQQVQGRLELTPERLGIQLVAMAGTQPVEIRGQVLNPLTAPVTQISISGQRIALDERLVNAVLDTKSRQTLRALHLAGSADVWLGLWQDEPGGVLHRQMEATLNGCSIRYEAFPYPISDITGRIVMRDDAWSFQELRGRSGPAEISAYGTLLPQNGSSTLRLDFEAKHLPLDNELKGAFRENHIRQLWEELDPAGTVQVRGTLLYTSGEPLDVKLWASPIDRGLTLQPRSFPYRLEGIVGQLRYEAGTLSFHGLRGHHENTEFQADGSCRLSQNGGWSLDLRNLWIDRLIVDRALLMALPEALSRPLARLNIQGPLVVRGQFRLIREHDASDRGPGAEMVASASDSVGGSIPLQAAWDVVITLVQNSMGTSLVFGNLNGKILFQGQYSEGRFTADGYLALDALQVLGLPISRLRGPFRVDNEFVIFGGDWAVAESARETPMAGQPAKSRQPLTAEIFGGTLSGTGWVRLSDKFEYDVALSLLKSDFTELVREYQSNSSIIRGTLDAAVRLKGQGDDIQGLAGYGNFQLREANIYELPLMIALLKILSIRQPETTAFSESSGQFRIAGRHVYLDSITFSGDAFSLTGQGEVDLDGNLRLIMRAMLGRREIQVPVVKELFRGASEQIVLVHVGGNLREPIVRREPFPGVNEALQRFQLGNRSVREGEAILRER</sequence>
<proteinExistence type="predicted"/>
<keyword evidence="1" id="KW-1133">Transmembrane helix</keyword>
<evidence type="ECO:0000313" key="3">
    <source>
        <dbReference type="Proteomes" id="UP000215086"/>
    </source>
</evidence>
<name>A0A286RF72_9BACT</name>
<dbReference type="AlphaFoldDB" id="A0A286RF72"/>
<protein>
    <submittedName>
        <fullName evidence="2">Uncharacterized protein</fullName>
    </submittedName>
</protein>
<keyword evidence="1" id="KW-0472">Membrane</keyword>
<evidence type="ECO:0000256" key="1">
    <source>
        <dbReference type="SAM" id="Phobius"/>
    </source>
</evidence>